<gene>
    <name evidence="6" type="ORF">DPMN_053055</name>
</gene>
<dbReference type="GO" id="GO:0003676">
    <property type="term" value="F:nucleic acid binding"/>
    <property type="evidence" value="ECO:0007669"/>
    <property type="project" value="InterPro"/>
</dbReference>
<reference evidence="6" key="1">
    <citation type="journal article" date="2019" name="bioRxiv">
        <title>The Genome of the Zebra Mussel, Dreissena polymorpha: A Resource for Invasive Species Research.</title>
        <authorList>
            <person name="McCartney M.A."/>
            <person name="Auch B."/>
            <person name="Kono T."/>
            <person name="Mallez S."/>
            <person name="Zhang Y."/>
            <person name="Obille A."/>
            <person name="Becker A."/>
            <person name="Abrahante J.E."/>
            <person name="Garbe J."/>
            <person name="Badalamenti J.P."/>
            <person name="Herman A."/>
            <person name="Mangelson H."/>
            <person name="Liachko I."/>
            <person name="Sullivan S."/>
            <person name="Sone E.D."/>
            <person name="Koren S."/>
            <person name="Silverstein K.A.T."/>
            <person name="Beckman K.B."/>
            <person name="Gohl D.M."/>
        </authorList>
    </citation>
    <scope>NUCLEOTIDE SEQUENCE</scope>
    <source>
        <strain evidence="6">Duluth1</strain>
        <tissue evidence="6">Whole animal</tissue>
    </source>
</reference>
<dbReference type="GO" id="GO:0004386">
    <property type="term" value="F:helicase activity"/>
    <property type="evidence" value="ECO:0007669"/>
    <property type="project" value="UniProtKB-KW"/>
</dbReference>
<evidence type="ECO:0000313" key="7">
    <source>
        <dbReference type="Proteomes" id="UP000828390"/>
    </source>
</evidence>
<dbReference type="AlphaFoldDB" id="A0A9D4CMW0"/>
<dbReference type="PANTHER" id="PTHR47961">
    <property type="entry name" value="DNA POLYMERASE THETA, PUTATIVE (AFU_ORTHOLOGUE AFUA_1G05260)-RELATED"/>
    <property type="match status" value="1"/>
</dbReference>
<protein>
    <recommendedName>
        <fullName evidence="5">DEAD/DEAH-box helicase domain-containing protein</fullName>
    </recommendedName>
</protein>
<dbReference type="Pfam" id="PF00270">
    <property type="entry name" value="DEAD"/>
    <property type="match status" value="1"/>
</dbReference>
<dbReference type="GO" id="GO:0005524">
    <property type="term" value="F:ATP binding"/>
    <property type="evidence" value="ECO:0007669"/>
    <property type="project" value="UniProtKB-KW"/>
</dbReference>
<dbReference type="InterPro" id="IPR011545">
    <property type="entry name" value="DEAD/DEAH_box_helicase_dom"/>
</dbReference>
<accession>A0A9D4CMW0</accession>
<dbReference type="SUPFAM" id="SSF52540">
    <property type="entry name" value="P-loop containing nucleoside triphosphate hydrolases"/>
    <property type="match status" value="1"/>
</dbReference>
<reference evidence="6" key="2">
    <citation type="submission" date="2020-11" db="EMBL/GenBank/DDBJ databases">
        <authorList>
            <person name="McCartney M.A."/>
            <person name="Auch B."/>
            <person name="Kono T."/>
            <person name="Mallez S."/>
            <person name="Becker A."/>
            <person name="Gohl D.M."/>
            <person name="Silverstein K.A.T."/>
            <person name="Koren S."/>
            <person name="Bechman K.B."/>
            <person name="Herman A."/>
            <person name="Abrahante J.E."/>
            <person name="Garbe J."/>
        </authorList>
    </citation>
    <scope>NUCLEOTIDE SEQUENCE</scope>
    <source>
        <strain evidence="6">Duluth1</strain>
        <tissue evidence="6">Whole animal</tissue>
    </source>
</reference>
<dbReference type="PANTHER" id="PTHR47961:SF13">
    <property type="entry name" value="ACTIVATING SIGNAL COINTEGRATOR 1 COMPLEX SUBUNIT 3"/>
    <property type="match status" value="1"/>
</dbReference>
<keyword evidence="7" id="KW-1185">Reference proteome</keyword>
<keyword evidence="3" id="KW-0347">Helicase</keyword>
<sequence>MMVTTPEKWDVVTRKSTGDVALAQLVKLLIIDEVHLLHDDRGAVIESLVARTLRQVWPVVAVFAINRFN</sequence>
<name>A0A9D4CMW0_DREPO</name>
<dbReference type="GO" id="GO:0016787">
    <property type="term" value="F:hydrolase activity"/>
    <property type="evidence" value="ECO:0007669"/>
    <property type="project" value="UniProtKB-KW"/>
</dbReference>
<comment type="caution">
    <text evidence="6">The sequence shown here is derived from an EMBL/GenBank/DDBJ whole genome shotgun (WGS) entry which is preliminary data.</text>
</comment>
<dbReference type="Proteomes" id="UP000828390">
    <property type="component" value="Unassembled WGS sequence"/>
</dbReference>
<proteinExistence type="predicted"/>
<evidence type="ECO:0000256" key="4">
    <source>
        <dbReference type="ARBA" id="ARBA00022840"/>
    </source>
</evidence>
<keyword evidence="2" id="KW-0378">Hydrolase</keyword>
<dbReference type="InterPro" id="IPR050474">
    <property type="entry name" value="Hel308_SKI2-like"/>
</dbReference>
<evidence type="ECO:0000256" key="2">
    <source>
        <dbReference type="ARBA" id="ARBA00022801"/>
    </source>
</evidence>
<dbReference type="EMBL" id="JAIWYP010000012">
    <property type="protein sequence ID" value="KAH3727130.1"/>
    <property type="molecule type" value="Genomic_DNA"/>
</dbReference>
<feature type="domain" description="DEAD/DEAH-box helicase" evidence="5">
    <location>
        <begin position="2"/>
        <end position="52"/>
    </location>
</feature>
<evidence type="ECO:0000259" key="5">
    <source>
        <dbReference type="Pfam" id="PF00270"/>
    </source>
</evidence>
<evidence type="ECO:0000256" key="3">
    <source>
        <dbReference type="ARBA" id="ARBA00022806"/>
    </source>
</evidence>
<keyword evidence="1" id="KW-0547">Nucleotide-binding</keyword>
<dbReference type="InterPro" id="IPR027417">
    <property type="entry name" value="P-loop_NTPase"/>
</dbReference>
<keyword evidence="4" id="KW-0067">ATP-binding</keyword>
<evidence type="ECO:0000313" key="6">
    <source>
        <dbReference type="EMBL" id="KAH3727130.1"/>
    </source>
</evidence>
<evidence type="ECO:0000256" key="1">
    <source>
        <dbReference type="ARBA" id="ARBA00022741"/>
    </source>
</evidence>
<organism evidence="6 7">
    <name type="scientific">Dreissena polymorpha</name>
    <name type="common">Zebra mussel</name>
    <name type="synonym">Mytilus polymorpha</name>
    <dbReference type="NCBI Taxonomy" id="45954"/>
    <lineage>
        <taxon>Eukaryota</taxon>
        <taxon>Metazoa</taxon>
        <taxon>Spiralia</taxon>
        <taxon>Lophotrochozoa</taxon>
        <taxon>Mollusca</taxon>
        <taxon>Bivalvia</taxon>
        <taxon>Autobranchia</taxon>
        <taxon>Heteroconchia</taxon>
        <taxon>Euheterodonta</taxon>
        <taxon>Imparidentia</taxon>
        <taxon>Neoheterodontei</taxon>
        <taxon>Myida</taxon>
        <taxon>Dreissenoidea</taxon>
        <taxon>Dreissenidae</taxon>
        <taxon>Dreissena</taxon>
    </lineage>
</organism>
<dbReference type="Gene3D" id="3.40.50.300">
    <property type="entry name" value="P-loop containing nucleotide triphosphate hydrolases"/>
    <property type="match status" value="1"/>
</dbReference>